<evidence type="ECO:0000256" key="2">
    <source>
        <dbReference type="ARBA" id="ARBA00008974"/>
    </source>
</evidence>
<proteinExistence type="inferred from homology"/>
<feature type="transmembrane region" description="Helical" evidence="6">
    <location>
        <begin position="127"/>
        <end position="149"/>
    </location>
</feature>
<dbReference type="RefSeq" id="XP_007919389.1">
    <property type="nucleotide sequence ID" value="XM_007921198.1"/>
</dbReference>
<dbReference type="KEGG" id="tmn:UCRPA7_8687"/>
<dbReference type="GeneID" id="19329562"/>
<evidence type="ECO:0000256" key="3">
    <source>
        <dbReference type="ARBA" id="ARBA00022692"/>
    </source>
</evidence>
<evidence type="ECO:0000256" key="1">
    <source>
        <dbReference type="ARBA" id="ARBA00004141"/>
    </source>
</evidence>
<dbReference type="GO" id="GO:0015205">
    <property type="term" value="F:nucleobase transmembrane transporter activity"/>
    <property type="evidence" value="ECO:0007669"/>
    <property type="project" value="TreeGrafter"/>
</dbReference>
<evidence type="ECO:0000313" key="8">
    <source>
        <dbReference type="Proteomes" id="UP000014074"/>
    </source>
</evidence>
<gene>
    <name evidence="7" type="ORF">UCRPA7_8687</name>
</gene>
<dbReference type="EMBL" id="KB933372">
    <property type="protein sequence ID" value="EON95841.1"/>
    <property type="molecule type" value="Genomic_DNA"/>
</dbReference>
<keyword evidence="3 6" id="KW-0812">Transmembrane</keyword>
<dbReference type="eggNOG" id="KOG2466">
    <property type="taxonomic scope" value="Eukaryota"/>
</dbReference>
<dbReference type="InterPro" id="IPR045225">
    <property type="entry name" value="Uracil/uridine/allantoin_perm"/>
</dbReference>
<evidence type="ECO:0000256" key="4">
    <source>
        <dbReference type="ARBA" id="ARBA00022989"/>
    </source>
</evidence>
<dbReference type="Pfam" id="PF02133">
    <property type="entry name" value="Transp_cyt_pur"/>
    <property type="match status" value="1"/>
</dbReference>
<evidence type="ECO:0000256" key="6">
    <source>
        <dbReference type="SAM" id="Phobius"/>
    </source>
</evidence>
<keyword evidence="4 6" id="KW-1133">Transmembrane helix</keyword>
<reference evidence="8" key="1">
    <citation type="journal article" date="2013" name="Genome Announc.">
        <title>Draft genome sequence of the ascomycete Phaeoacremonium aleophilum strain UCR-PA7, a causal agent of the esca disease complex in grapevines.</title>
        <authorList>
            <person name="Blanco-Ulate B."/>
            <person name="Rolshausen P."/>
            <person name="Cantu D."/>
        </authorList>
    </citation>
    <scope>NUCLEOTIDE SEQUENCE [LARGE SCALE GENOMIC DNA]</scope>
    <source>
        <strain evidence="8">UCR-PA7</strain>
    </source>
</reference>
<name>R8B979_PHAM7</name>
<accession>R8B979</accession>
<evidence type="ECO:0000256" key="5">
    <source>
        <dbReference type="ARBA" id="ARBA00023136"/>
    </source>
</evidence>
<dbReference type="HOGENOM" id="CLU_1310872_0_0_1"/>
<evidence type="ECO:0000313" key="7">
    <source>
        <dbReference type="EMBL" id="EON95841.1"/>
    </source>
</evidence>
<comment type="subcellular location">
    <subcellularLocation>
        <location evidence="1">Membrane</location>
        <topology evidence="1">Multi-pass membrane protein</topology>
    </subcellularLocation>
</comment>
<comment type="similarity">
    <text evidence="2">Belongs to the purine-cytosine permease (2.A.39) family.</text>
</comment>
<dbReference type="PANTHER" id="PTHR30618">
    <property type="entry name" value="NCS1 FAMILY PURINE/PYRIMIDINE TRANSPORTER"/>
    <property type="match status" value="1"/>
</dbReference>
<dbReference type="OrthoDB" id="2018619at2759"/>
<feature type="transmembrane region" description="Helical" evidence="6">
    <location>
        <begin position="93"/>
        <end position="115"/>
    </location>
</feature>
<sequence length="187" mass="20697">MDMAGLYPRYINIRRGGYIMACIGIATQPWQLLSTATKFLSVLSGFGVFMAPATGVMLADYHVVRQHKLKLNELYVGNSSSIYWFRSGFNWRAFAAFTAGMWPLLPGLVATVNAYTDAKWTGWIRLYNLTFLVGVAISFSVFIGLCYLFPVPGLGLETPFVEDEVIDGQSTPLDTDSKVEEQATGKV</sequence>
<protein>
    <submittedName>
        <fullName evidence="7">Putative ncs1 allantoate transporter protein</fullName>
    </submittedName>
</protein>
<dbReference type="AlphaFoldDB" id="R8B979"/>
<dbReference type="InterPro" id="IPR001248">
    <property type="entry name" value="Pur-cyt_permease"/>
</dbReference>
<organism evidence="7 8">
    <name type="scientific">Phaeoacremonium minimum (strain UCR-PA7)</name>
    <name type="common">Esca disease fungus</name>
    <name type="synonym">Togninia minima</name>
    <dbReference type="NCBI Taxonomy" id="1286976"/>
    <lineage>
        <taxon>Eukaryota</taxon>
        <taxon>Fungi</taxon>
        <taxon>Dikarya</taxon>
        <taxon>Ascomycota</taxon>
        <taxon>Pezizomycotina</taxon>
        <taxon>Sordariomycetes</taxon>
        <taxon>Sordariomycetidae</taxon>
        <taxon>Togniniales</taxon>
        <taxon>Togniniaceae</taxon>
        <taxon>Phaeoacremonium</taxon>
    </lineage>
</organism>
<keyword evidence="5 6" id="KW-0472">Membrane</keyword>
<feature type="transmembrane region" description="Helical" evidence="6">
    <location>
        <begin position="39"/>
        <end position="61"/>
    </location>
</feature>
<dbReference type="GO" id="GO:0005886">
    <property type="term" value="C:plasma membrane"/>
    <property type="evidence" value="ECO:0007669"/>
    <property type="project" value="TreeGrafter"/>
</dbReference>
<dbReference type="Gene3D" id="1.10.4160.10">
    <property type="entry name" value="Hydantoin permease"/>
    <property type="match status" value="1"/>
</dbReference>
<dbReference type="Proteomes" id="UP000014074">
    <property type="component" value="Unassembled WGS sequence"/>
</dbReference>
<dbReference type="PANTHER" id="PTHR30618:SF15">
    <property type="entry name" value="NICOTINAMIDE RIBOSIDE TRANSPORTER 1-RELATED"/>
    <property type="match status" value="1"/>
</dbReference>
<keyword evidence="8" id="KW-1185">Reference proteome</keyword>